<sequence>MSIKSSKSICLSSEGPKHLMIYQLLQFTEHVLVIQSLSFATFNILFLIFAPKFIMPRQRAREQLERFRNCEVSDE</sequence>
<keyword evidence="1" id="KW-1133">Transmembrane helix</keyword>
<keyword evidence="1" id="KW-0472">Membrane</keyword>
<gene>
    <name evidence="2" type="ORF">BpHYR1_027914</name>
</gene>
<feature type="transmembrane region" description="Helical" evidence="1">
    <location>
        <begin position="32"/>
        <end position="54"/>
    </location>
</feature>
<accession>A0A3M7SBG2</accession>
<dbReference type="Proteomes" id="UP000276133">
    <property type="component" value="Unassembled WGS sequence"/>
</dbReference>
<dbReference type="AlphaFoldDB" id="A0A3M7SBG2"/>
<organism evidence="2 3">
    <name type="scientific">Brachionus plicatilis</name>
    <name type="common">Marine rotifer</name>
    <name type="synonym">Brachionus muelleri</name>
    <dbReference type="NCBI Taxonomy" id="10195"/>
    <lineage>
        <taxon>Eukaryota</taxon>
        <taxon>Metazoa</taxon>
        <taxon>Spiralia</taxon>
        <taxon>Gnathifera</taxon>
        <taxon>Rotifera</taxon>
        <taxon>Eurotatoria</taxon>
        <taxon>Monogononta</taxon>
        <taxon>Pseudotrocha</taxon>
        <taxon>Ploima</taxon>
        <taxon>Brachionidae</taxon>
        <taxon>Brachionus</taxon>
    </lineage>
</organism>
<keyword evidence="1" id="KW-0812">Transmembrane</keyword>
<evidence type="ECO:0000256" key="1">
    <source>
        <dbReference type="SAM" id="Phobius"/>
    </source>
</evidence>
<comment type="caution">
    <text evidence="2">The sequence shown here is derived from an EMBL/GenBank/DDBJ whole genome shotgun (WGS) entry which is preliminary data.</text>
</comment>
<evidence type="ECO:0000313" key="3">
    <source>
        <dbReference type="Proteomes" id="UP000276133"/>
    </source>
</evidence>
<name>A0A3M7SBG2_BRAPC</name>
<dbReference type="EMBL" id="REGN01001684">
    <property type="protein sequence ID" value="RNA33111.1"/>
    <property type="molecule type" value="Genomic_DNA"/>
</dbReference>
<protein>
    <submittedName>
        <fullName evidence="2">Uncharacterized protein</fullName>
    </submittedName>
</protein>
<reference evidence="2 3" key="1">
    <citation type="journal article" date="2018" name="Sci. Rep.">
        <title>Genomic signatures of local adaptation to the degree of environmental predictability in rotifers.</title>
        <authorList>
            <person name="Franch-Gras L."/>
            <person name="Hahn C."/>
            <person name="Garcia-Roger E.M."/>
            <person name="Carmona M.J."/>
            <person name="Serra M."/>
            <person name="Gomez A."/>
        </authorList>
    </citation>
    <scope>NUCLEOTIDE SEQUENCE [LARGE SCALE GENOMIC DNA]</scope>
    <source>
        <strain evidence="2">HYR1</strain>
    </source>
</reference>
<evidence type="ECO:0000313" key="2">
    <source>
        <dbReference type="EMBL" id="RNA33111.1"/>
    </source>
</evidence>
<proteinExistence type="predicted"/>
<keyword evidence="3" id="KW-1185">Reference proteome</keyword>